<reference evidence="2" key="1">
    <citation type="submission" date="2023-01" db="EMBL/GenBank/DDBJ databases">
        <title>The diversity of Class Acidimicrobiia in South China Sea sediment environments and the proposal of Iamia marina sp. nov., a novel species of the genus Iamia.</title>
        <authorList>
            <person name="He Y."/>
            <person name="Tian X."/>
        </authorList>
    </citation>
    <scope>NUCLEOTIDE SEQUENCE</scope>
    <source>
        <strain evidence="2">DSM 19957</strain>
    </source>
</reference>
<feature type="domain" description="TfoX N-terminal" evidence="1">
    <location>
        <begin position="15"/>
        <end position="103"/>
    </location>
</feature>
<evidence type="ECO:0000313" key="3">
    <source>
        <dbReference type="Proteomes" id="UP001216390"/>
    </source>
</evidence>
<keyword evidence="3" id="KW-1185">Reference proteome</keyword>
<protein>
    <submittedName>
        <fullName evidence="2">TfoX/Sxy family protein</fullName>
    </submittedName>
</protein>
<accession>A0AAF0BUF9</accession>
<dbReference type="Pfam" id="PF04993">
    <property type="entry name" value="TfoX_N"/>
    <property type="match status" value="1"/>
</dbReference>
<dbReference type="Proteomes" id="UP001216390">
    <property type="component" value="Chromosome"/>
</dbReference>
<dbReference type="KEGG" id="ima:PO878_16180"/>
<proteinExistence type="predicted"/>
<evidence type="ECO:0000313" key="2">
    <source>
        <dbReference type="EMBL" id="WCO66038.1"/>
    </source>
</evidence>
<evidence type="ECO:0000259" key="1">
    <source>
        <dbReference type="Pfam" id="PF04993"/>
    </source>
</evidence>
<sequence length="112" mass="12047">MADDEELAGRLRDLVAEAGHEVTERRMFGGLAFMVAGSMAVAVSGQGGIMVRVEPDEVDHLLATTPATQMEMRGRPMTGWVRVAAEHLTTDDELEPWVRRGTARALAVADGA</sequence>
<dbReference type="Gene3D" id="3.30.1460.30">
    <property type="entry name" value="YgaC/TfoX-N like chaperone"/>
    <property type="match status" value="1"/>
</dbReference>
<dbReference type="EMBL" id="CP116942">
    <property type="protein sequence ID" value="WCO66038.1"/>
    <property type="molecule type" value="Genomic_DNA"/>
</dbReference>
<gene>
    <name evidence="2" type="ORF">PO878_16180</name>
</gene>
<dbReference type="InterPro" id="IPR007076">
    <property type="entry name" value="TfoX_N"/>
</dbReference>
<dbReference type="RefSeq" id="WP_272735564.1">
    <property type="nucleotide sequence ID" value="NZ_CP116942.1"/>
</dbReference>
<name>A0AAF0BUF9_9ACTN</name>
<dbReference type="SUPFAM" id="SSF159894">
    <property type="entry name" value="YgaC/TfoX-N like"/>
    <property type="match status" value="1"/>
</dbReference>
<organism evidence="2 3">
    <name type="scientific">Iamia majanohamensis</name>
    <dbReference type="NCBI Taxonomy" id="467976"/>
    <lineage>
        <taxon>Bacteria</taxon>
        <taxon>Bacillati</taxon>
        <taxon>Actinomycetota</taxon>
        <taxon>Acidimicrobiia</taxon>
        <taxon>Acidimicrobiales</taxon>
        <taxon>Iamiaceae</taxon>
        <taxon>Iamia</taxon>
    </lineage>
</organism>
<dbReference type="AlphaFoldDB" id="A0AAF0BUF9"/>